<evidence type="ECO:0000313" key="1">
    <source>
        <dbReference type="EnsemblMetazoa" id="GPAI044976-PA"/>
    </source>
</evidence>
<dbReference type="EnsemblMetazoa" id="GPAI044976-RA">
    <property type="protein sequence ID" value="GPAI044976-PA"/>
    <property type="gene ID" value="GPAI044976"/>
</dbReference>
<dbReference type="AlphaFoldDB" id="A0A1B0AGH2"/>
<dbReference type="VEuPathDB" id="VectorBase:GPAI044976"/>
<name>A0A1B0AGH2_GLOPL</name>
<dbReference type="SUPFAM" id="SSF54001">
    <property type="entry name" value="Cysteine proteinases"/>
    <property type="match status" value="1"/>
</dbReference>
<dbReference type="STRING" id="7398.A0A1B0AGH2"/>
<reference evidence="2" key="1">
    <citation type="submission" date="2014-03" db="EMBL/GenBank/DDBJ databases">
        <authorList>
            <person name="Aksoy S."/>
            <person name="Warren W."/>
            <person name="Wilson R.K."/>
        </authorList>
    </citation>
    <scope>NUCLEOTIDE SEQUENCE [LARGE SCALE GENOMIC DNA]</scope>
    <source>
        <strain evidence="2">IAEA</strain>
    </source>
</reference>
<sequence>ITSLLLIKARFSKVSCIRKLYDLVNCRSETEQIVYIEYTVHIFSPFKMSYTHQNFILKLIFFKLQNGSACGDNLNAEFVQEIIKKYSIVAEKLHLPKRFQLAGSKRAQKVSLHQQIDLYSNWCKVNGCSRLFLRVLDELDIREEEKCIVNSSTSGNDMEAAVGALSSTLESGNASLLNGNDIREMSITSPKLDSSINLSINITNRSLDYLGEYEVLRKRKQMSKDILEDSTNWLCKKVDHYIQVDTFNCGVHICQFVQALFQSGDLTKVESPSEYRKIMKQKLMDFTDDLENICLHCGGICNDDSVKCEDCGRSIDNSCRSYHYNNSNEIRCVLCQSRGNI</sequence>
<keyword evidence="2" id="KW-1185">Reference proteome</keyword>
<proteinExistence type="predicted"/>
<dbReference type="Proteomes" id="UP000092445">
    <property type="component" value="Unassembled WGS sequence"/>
</dbReference>
<evidence type="ECO:0000313" key="2">
    <source>
        <dbReference type="Proteomes" id="UP000092445"/>
    </source>
</evidence>
<dbReference type="InterPro" id="IPR038765">
    <property type="entry name" value="Papain-like_cys_pep_sf"/>
</dbReference>
<organism evidence="1 2">
    <name type="scientific">Glossina pallidipes</name>
    <name type="common">Tsetse fly</name>
    <dbReference type="NCBI Taxonomy" id="7398"/>
    <lineage>
        <taxon>Eukaryota</taxon>
        <taxon>Metazoa</taxon>
        <taxon>Ecdysozoa</taxon>
        <taxon>Arthropoda</taxon>
        <taxon>Hexapoda</taxon>
        <taxon>Insecta</taxon>
        <taxon>Pterygota</taxon>
        <taxon>Neoptera</taxon>
        <taxon>Endopterygota</taxon>
        <taxon>Diptera</taxon>
        <taxon>Brachycera</taxon>
        <taxon>Muscomorpha</taxon>
        <taxon>Hippoboscoidea</taxon>
        <taxon>Glossinidae</taxon>
        <taxon>Glossina</taxon>
    </lineage>
</organism>
<reference evidence="1" key="2">
    <citation type="submission" date="2020-05" db="UniProtKB">
        <authorList>
            <consortium name="EnsemblMetazoa"/>
        </authorList>
    </citation>
    <scope>IDENTIFICATION</scope>
    <source>
        <strain evidence="1">IAEA</strain>
    </source>
</reference>
<protein>
    <submittedName>
        <fullName evidence="1">Uncharacterized protein</fullName>
    </submittedName>
</protein>
<accession>A0A1B0AGH2</accession>